<dbReference type="HOGENOM" id="CLU_958810_0_0_4"/>
<sequence length="290" mass="33127">MDVYASHFKAGKRYRNSCGARCFVREKIMSLRDDHWKKLEPLLLGSENEPGVTGRNNRLFIDAILWKLAGSGTWPELPSEFGKWNTAYMRFRRWSVSGFWHQLMSHVSEDLELRAIIEEISAYGDRVLMRVNERSFRRESRKINGSKKEFFRSFDESKISEDSPLHWVDLMSDSRGAEKKVTGDLEYLKSIECRNLRGIEDSASLQIPSDGKSSNCIANTTCNPNRLLDTLIVNLCLRNDAELARKLKISPPVISKIRNHQIVIGASVLIKMHDASGLSIKELRALLGEI</sequence>
<evidence type="ECO:0000313" key="3">
    <source>
        <dbReference type="Proteomes" id="UP000030302"/>
    </source>
</evidence>
<dbReference type="InterPro" id="IPR010982">
    <property type="entry name" value="Lambda_DNA-bd_dom_sf"/>
</dbReference>
<dbReference type="PANTHER" id="PTHR46637">
    <property type="entry name" value="TIS1421-TRANSPOSASE PROTEIN A"/>
    <property type="match status" value="1"/>
</dbReference>
<gene>
    <name evidence="2" type="ORF">LT85_0282</name>
</gene>
<keyword evidence="3" id="KW-1185">Reference proteome</keyword>
<dbReference type="OrthoDB" id="8705793at2"/>
<dbReference type="AlphaFoldDB" id="A0A0A1F9A3"/>
<organism evidence="2 3">
    <name type="scientific">Collimonas arenae</name>
    <dbReference type="NCBI Taxonomy" id="279058"/>
    <lineage>
        <taxon>Bacteria</taxon>
        <taxon>Pseudomonadati</taxon>
        <taxon>Pseudomonadota</taxon>
        <taxon>Betaproteobacteria</taxon>
        <taxon>Burkholderiales</taxon>
        <taxon>Oxalobacteraceae</taxon>
        <taxon>Collimonas</taxon>
    </lineage>
</organism>
<feature type="domain" description="HTH cro/C1-type" evidence="1">
    <location>
        <begin position="241"/>
        <end position="283"/>
    </location>
</feature>
<dbReference type="KEGG" id="care:LT85_0282"/>
<evidence type="ECO:0000259" key="1">
    <source>
        <dbReference type="PROSITE" id="PS50943"/>
    </source>
</evidence>
<dbReference type="EMBL" id="CP009962">
    <property type="protein sequence ID" value="AIY39442.1"/>
    <property type="molecule type" value="Genomic_DNA"/>
</dbReference>
<dbReference type="PANTHER" id="PTHR46637:SF1">
    <property type="entry name" value="BLL5188 PROTEIN"/>
    <property type="match status" value="1"/>
</dbReference>
<dbReference type="GO" id="GO:0003677">
    <property type="term" value="F:DNA binding"/>
    <property type="evidence" value="ECO:0007669"/>
    <property type="project" value="InterPro"/>
</dbReference>
<dbReference type="CDD" id="cd00093">
    <property type="entry name" value="HTH_XRE"/>
    <property type="match status" value="1"/>
</dbReference>
<name>A0A0A1F9A3_9BURK</name>
<evidence type="ECO:0000313" key="2">
    <source>
        <dbReference type="EMBL" id="AIY39442.1"/>
    </source>
</evidence>
<dbReference type="Proteomes" id="UP000030302">
    <property type="component" value="Chromosome"/>
</dbReference>
<dbReference type="InterPro" id="IPR001387">
    <property type="entry name" value="Cro/C1-type_HTH"/>
</dbReference>
<protein>
    <submittedName>
        <fullName evidence="2">Mobile element protein</fullName>
    </submittedName>
</protein>
<accession>A0A0A1F9A3</accession>
<dbReference type="Pfam" id="PF13340">
    <property type="entry name" value="DUF4096"/>
    <property type="match status" value="1"/>
</dbReference>
<dbReference type="SUPFAM" id="SSF47413">
    <property type="entry name" value="lambda repressor-like DNA-binding domains"/>
    <property type="match status" value="1"/>
</dbReference>
<dbReference type="InterPro" id="IPR025161">
    <property type="entry name" value="IS402-like_dom"/>
</dbReference>
<dbReference type="InterPro" id="IPR052909">
    <property type="entry name" value="Transposase_6_like"/>
</dbReference>
<reference evidence="3" key="1">
    <citation type="journal article" date="2014" name="Soil Biol. Biochem.">
        <title>Structure and function of bacterial communities in ageing soils: Insights from the Mendocino ecological staircase.</title>
        <authorList>
            <person name="Uroz S."/>
            <person name="Tech J.J."/>
            <person name="Sawaya N.A."/>
            <person name="Frey-Klett P."/>
            <person name="Leveau J.H.J."/>
        </authorList>
    </citation>
    <scope>NUCLEOTIDE SEQUENCE [LARGE SCALE GENOMIC DNA]</scope>
    <source>
        <strain evidence="3">Cal35</strain>
    </source>
</reference>
<dbReference type="PROSITE" id="PS50943">
    <property type="entry name" value="HTH_CROC1"/>
    <property type="match status" value="1"/>
</dbReference>
<proteinExistence type="predicted"/>